<dbReference type="Gene3D" id="6.10.140.2220">
    <property type="match status" value="1"/>
</dbReference>
<dbReference type="EMBL" id="JYDH01000020">
    <property type="protein sequence ID" value="KRY39120.1"/>
    <property type="molecule type" value="Genomic_DNA"/>
</dbReference>
<dbReference type="OrthoDB" id="5916265at2759"/>
<dbReference type="GO" id="GO:0008168">
    <property type="term" value="F:methyltransferase activity"/>
    <property type="evidence" value="ECO:0007669"/>
    <property type="project" value="UniProtKB-KW"/>
</dbReference>
<dbReference type="InterPro" id="IPR046341">
    <property type="entry name" value="SET_dom_sf"/>
</dbReference>
<protein>
    <submittedName>
        <fullName evidence="1">Histone-lysine N-methyltransferase SMYD3</fullName>
    </submittedName>
</protein>
<organism evidence="1 2">
    <name type="scientific">Trichinella spiralis</name>
    <name type="common">Trichina worm</name>
    <dbReference type="NCBI Taxonomy" id="6334"/>
    <lineage>
        <taxon>Eukaryota</taxon>
        <taxon>Metazoa</taxon>
        <taxon>Ecdysozoa</taxon>
        <taxon>Nematoda</taxon>
        <taxon>Enoplea</taxon>
        <taxon>Dorylaimia</taxon>
        <taxon>Trichinellida</taxon>
        <taxon>Trichinellidae</taxon>
        <taxon>Trichinella</taxon>
    </lineage>
</organism>
<dbReference type="InterPro" id="IPR011990">
    <property type="entry name" value="TPR-like_helical_dom_sf"/>
</dbReference>
<keyword evidence="1" id="KW-0489">Methyltransferase</keyword>
<dbReference type="GO" id="GO:0005634">
    <property type="term" value="C:nucleus"/>
    <property type="evidence" value="ECO:0007669"/>
    <property type="project" value="TreeGrafter"/>
</dbReference>
<dbReference type="Gene3D" id="1.10.220.160">
    <property type="match status" value="1"/>
</dbReference>
<keyword evidence="2" id="KW-1185">Reference proteome</keyword>
<dbReference type="PANTHER" id="PTHR12197">
    <property type="entry name" value="HISTONE-LYSINE N-METHYLTRANSFERASE SMYD"/>
    <property type="match status" value="1"/>
</dbReference>
<reference evidence="1 2" key="1">
    <citation type="submission" date="2015-01" db="EMBL/GenBank/DDBJ databases">
        <title>Evolution of Trichinella species and genotypes.</title>
        <authorList>
            <person name="Korhonen P.K."/>
            <person name="Edoardo P."/>
            <person name="Giuseppe L.R."/>
            <person name="Gasser R.B."/>
        </authorList>
    </citation>
    <scope>NUCLEOTIDE SEQUENCE [LARGE SCALE GENOMIC DNA]</scope>
    <source>
        <strain evidence="1">ISS3</strain>
    </source>
</reference>
<evidence type="ECO:0000313" key="1">
    <source>
        <dbReference type="EMBL" id="KRY39120.1"/>
    </source>
</evidence>
<dbReference type="GO" id="GO:0032259">
    <property type="term" value="P:methylation"/>
    <property type="evidence" value="ECO:0007669"/>
    <property type="project" value="UniProtKB-KW"/>
</dbReference>
<dbReference type="InterPro" id="IPR050869">
    <property type="entry name" value="H3K4_H4K5_MeTrfase"/>
</dbReference>
<dbReference type="InParanoid" id="A0A0V1BQ75"/>
<accession>A0A0V1BQ75</accession>
<dbReference type="PANTHER" id="PTHR12197:SF251">
    <property type="entry name" value="EG:BACR7C10.4 PROTEIN"/>
    <property type="match status" value="1"/>
</dbReference>
<comment type="caution">
    <text evidence="1">The sequence shown here is derived from an EMBL/GenBank/DDBJ whole genome shotgun (WGS) entry which is preliminary data.</text>
</comment>
<keyword evidence="1" id="KW-0808">Transferase</keyword>
<dbReference type="STRING" id="6334.A0A0V1BQ75"/>
<dbReference type="FunCoup" id="A0A0V1BQ75">
    <property type="interactions" value="101"/>
</dbReference>
<dbReference type="Gene3D" id="1.25.40.10">
    <property type="entry name" value="Tetratricopeptide repeat domain"/>
    <property type="match status" value="1"/>
</dbReference>
<proteinExistence type="predicted"/>
<dbReference type="SUPFAM" id="SSF82199">
    <property type="entry name" value="SET domain"/>
    <property type="match status" value="1"/>
</dbReference>
<gene>
    <name evidence="1" type="primary">Smyd3</name>
    <name evidence="1" type="ORF">T01_11568</name>
</gene>
<dbReference type="SUPFAM" id="SSF48452">
    <property type="entry name" value="TPR-like"/>
    <property type="match status" value="1"/>
</dbReference>
<dbReference type="Gene3D" id="2.170.270.10">
    <property type="entry name" value="SET domain"/>
    <property type="match status" value="1"/>
</dbReference>
<name>A0A0V1BQ75_TRISP</name>
<dbReference type="Proteomes" id="UP000054776">
    <property type="component" value="Unassembled WGS sequence"/>
</dbReference>
<evidence type="ECO:0000313" key="2">
    <source>
        <dbReference type="Proteomes" id="UP000054776"/>
    </source>
</evidence>
<dbReference type="AlphaFoldDB" id="A0A0V1BQ75"/>
<sequence>MCNVHLMPEVAEEWPWAYVISQKLFKTCCHYCFKRIDSSHYCCSKYCGAVYCDENCHNRAISDHRYECKVLLHNKGDLPSDTIRLMVRIIGKLNDNSSTSNFSCKASHEIREYDHLMSHKEEIFKEEKRTSEFSRCCYFLKYIIEPNKLPETSILMEMFGKFCSRQILINGFVILDHELNSAGLGLYLNLSQLNHSCNPSCVVTFDGPKAYLNTLNSEFEITTSTVLKNLTISYVALIDDTAHRRKALHERYYFICKCEKCSDARLDSIATALVCDNGNCDGMAIIDVAEDYYKRTEELLAKQQKWLHPLNVHRIRTLTFVGHAAYESGRTERTLLVYEELISKYEFYLEQFHPLIAVNFMTVGKLYMLRNMYTTALSFLEKSLNVMKYSHGEKHSLYVHLLSMIEKCQLLINVHDNVTFYWNYYFRLSSHKTDNSPQLMFFNFHKIYHLSHLYVQFNQAHEIVMNKLPLTRAARCADNRIFCNCSFSSFVTKISFISNPR</sequence>